<accession>A0A3M7QRN4</accession>
<sequence length="898" mass="104729">MYFKGFVIWMTIELVCSYPYRTLNEVEYNRRYIPKLLNAKDENGVLIQPQIFEKDVSQEKSFSEKPAKYSAQHFDQNQQHLFMNDYNKASTEEQAFDSDSIKPQAQQHYSYDMDLNRDVDERKYHIYESFMNPSQLKSDERNYNNDQSQRQPSDRVSFRYPTRNEYYGDDDKKVLTQQYLEQAQQGLFDNSQSRAQSASEQYYRYPTQIFTNSDSLKQHAQKQQAFEMDLNRDVDEKQYHSYESFKNPYQLKSDEGNYKNDQSQRQLLAEESSQYIPPKEALNKDLDKAQDLRKYYGSSPVNQNLIEPQKHFLPEKSYGYSSQDQQMKPSLLQNEKQKYAFAKDLIKANDQNQINIESSGNQVQQKTYQRGSDESFKYQTDIYPESSWYSAQKMIDRMKKSQMNQSPKSSAITENNVMNGGAEQKKFENSFTTNNMQSPHLSESFISPAYMQLDSLDLFNSLAQQNSGILSSIPEKSFKIQQSQHNPVQHSKYRTKIKQQPSQVPVQQSKQDSVPHPSYSTQERQQPDHVPVHQQPQQSSVHQQPQQSSVHHQPLQSSVHQQPQQSSVHQQPEHIQVPDPSYSKQVKQQPDHVQIHQQPQQSSVYHQPLQSSVHQQPQQSSVHQQPEHIQVPHPSYSKQVKQQPDHVQVHQQPQQSSVHQQPQQSSVNQQPEHIQVPHPSYSKQVKQQPDHVPVHQQPQQSSVHQQPEHIQVPHPSYSKQVKQQPDHVQIHQQPQQSSVYHQPLQSSVHQQPQQSSVNQQPEHIQVPHPSYSKQVKQQPDHVQVHQQPQQSSVHQQPQQSLGYQHPQHIPVQYPSYSTQVNQPLDHAPVYQYPSYSTNVQKQSQHGTVYHQPQYSSVQQPSYSTQVQKQSNHVPTHQPNSYNISAYLFFPNNAYISKA</sequence>
<keyword evidence="4" id="KW-1185">Reference proteome</keyword>
<feature type="compositionally biased region" description="Low complexity" evidence="1">
    <location>
        <begin position="649"/>
        <end position="671"/>
    </location>
</feature>
<feature type="region of interest" description="Disordered" evidence="1">
    <location>
        <begin position="480"/>
        <end position="802"/>
    </location>
</feature>
<feature type="compositionally biased region" description="Low complexity" evidence="1">
    <location>
        <begin position="694"/>
        <end position="709"/>
    </location>
</feature>
<name>A0A3M7QRN4_BRAPC</name>
<feature type="compositionally biased region" description="Low complexity" evidence="1">
    <location>
        <begin position="784"/>
        <end position="800"/>
    </location>
</feature>
<feature type="compositionally biased region" description="Low complexity" evidence="1">
    <location>
        <begin position="741"/>
        <end position="760"/>
    </location>
</feature>
<feature type="compositionally biased region" description="Polar residues" evidence="1">
    <location>
        <begin position="595"/>
        <end position="605"/>
    </location>
</feature>
<evidence type="ECO:0000313" key="4">
    <source>
        <dbReference type="Proteomes" id="UP000276133"/>
    </source>
</evidence>
<protein>
    <submittedName>
        <fullName evidence="3">Paternally-expressed protein 3-like</fullName>
    </submittedName>
</protein>
<feature type="chain" id="PRO_5018029418" evidence="2">
    <location>
        <begin position="18"/>
        <end position="898"/>
    </location>
</feature>
<feature type="compositionally biased region" description="Polar residues" evidence="1">
    <location>
        <begin position="730"/>
        <end position="740"/>
    </location>
</feature>
<dbReference type="Proteomes" id="UP000276133">
    <property type="component" value="Unassembled WGS sequence"/>
</dbReference>
<feature type="region of interest" description="Disordered" evidence="1">
    <location>
        <begin position="130"/>
        <end position="171"/>
    </location>
</feature>
<proteinExistence type="predicted"/>
<feature type="signal peptide" evidence="2">
    <location>
        <begin position="1"/>
        <end position="17"/>
    </location>
</feature>
<organism evidence="3 4">
    <name type="scientific">Brachionus plicatilis</name>
    <name type="common">Marine rotifer</name>
    <name type="synonym">Brachionus muelleri</name>
    <dbReference type="NCBI Taxonomy" id="10195"/>
    <lineage>
        <taxon>Eukaryota</taxon>
        <taxon>Metazoa</taxon>
        <taxon>Spiralia</taxon>
        <taxon>Gnathifera</taxon>
        <taxon>Rotifera</taxon>
        <taxon>Eurotatoria</taxon>
        <taxon>Monogononta</taxon>
        <taxon>Pseudotrocha</taxon>
        <taxon>Ploima</taxon>
        <taxon>Brachionidae</taxon>
        <taxon>Brachionus</taxon>
    </lineage>
</organism>
<evidence type="ECO:0000256" key="1">
    <source>
        <dbReference type="SAM" id="MobiDB-lite"/>
    </source>
</evidence>
<gene>
    <name evidence="3" type="ORF">BpHYR1_035937</name>
</gene>
<feature type="compositionally biased region" description="Low complexity" evidence="1">
    <location>
        <begin position="606"/>
        <end position="624"/>
    </location>
</feature>
<dbReference type="STRING" id="10195.A0A3M7QRN4"/>
<feature type="compositionally biased region" description="Polar residues" evidence="1">
    <location>
        <begin position="480"/>
        <end position="489"/>
    </location>
</feature>
<dbReference type="AlphaFoldDB" id="A0A3M7QRN4"/>
<evidence type="ECO:0000256" key="2">
    <source>
        <dbReference type="SAM" id="SignalP"/>
    </source>
</evidence>
<keyword evidence="2" id="KW-0732">Signal</keyword>
<evidence type="ECO:0000313" key="3">
    <source>
        <dbReference type="EMBL" id="RNA14010.1"/>
    </source>
</evidence>
<reference evidence="3 4" key="1">
    <citation type="journal article" date="2018" name="Sci. Rep.">
        <title>Genomic signatures of local adaptation to the degree of environmental predictability in rotifers.</title>
        <authorList>
            <person name="Franch-Gras L."/>
            <person name="Hahn C."/>
            <person name="Garcia-Roger E.M."/>
            <person name="Carmona M.J."/>
            <person name="Serra M."/>
            <person name="Gomez A."/>
        </authorList>
    </citation>
    <scope>NUCLEOTIDE SEQUENCE [LARGE SCALE GENOMIC DNA]</scope>
    <source>
        <strain evidence="3">HYR1</strain>
    </source>
</reference>
<comment type="caution">
    <text evidence="3">The sequence shown here is derived from an EMBL/GenBank/DDBJ whole genome shotgun (WGS) entry which is preliminary data.</text>
</comment>
<feature type="compositionally biased region" description="Low complexity" evidence="1">
    <location>
        <begin position="532"/>
        <end position="570"/>
    </location>
</feature>
<feature type="compositionally biased region" description="Low complexity" evidence="1">
    <location>
        <begin position="498"/>
        <end position="515"/>
    </location>
</feature>
<dbReference type="EMBL" id="REGN01005278">
    <property type="protein sequence ID" value="RNA14010.1"/>
    <property type="molecule type" value="Genomic_DNA"/>
</dbReference>